<dbReference type="Gene3D" id="1.10.510.10">
    <property type="entry name" value="Transferase(Phosphotransferase) domain 1"/>
    <property type="match status" value="1"/>
</dbReference>
<reference evidence="4 5" key="1">
    <citation type="journal article" date="2020" name="IScience">
        <title>Genome Sequencing of the Endangered Kingdonia uniflora (Circaeasteraceae, Ranunculales) Reveals Potential Mechanisms of Evolutionary Specialization.</title>
        <authorList>
            <person name="Sun Y."/>
            <person name="Deng T."/>
            <person name="Zhang A."/>
            <person name="Moore M.J."/>
            <person name="Landis J.B."/>
            <person name="Lin N."/>
            <person name="Zhang H."/>
            <person name="Zhang X."/>
            <person name="Huang J."/>
            <person name="Zhang X."/>
            <person name="Sun H."/>
            <person name="Wang H."/>
        </authorList>
    </citation>
    <scope>NUCLEOTIDE SEQUENCE [LARGE SCALE GENOMIC DNA]</scope>
    <source>
        <strain evidence="4">TB1705</strain>
        <tissue evidence="4">Leaf</tissue>
    </source>
</reference>
<dbReference type="GO" id="GO:0004672">
    <property type="term" value="F:protein kinase activity"/>
    <property type="evidence" value="ECO:0007669"/>
    <property type="project" value="InterPro"/>
</dbReference>
<organism evidence="4 5">
    <name type="scientific">Kingdonia uniflora</name>
    <dbReference type="NCBI Taxonomy" id="39325"/>
    <lineage>
        <taxon>Eukaryota</taxon>
        <taxon>Viridiplantae</taxon>
        <taxon>Streptophyta</taxon>
        <taxon>Embryophyta</taxon>
        <taxon>Tracheophyta</taxon>
        <taxon>Spermatophyta</taxon>
        <taxon>Magnoliopsida</taxon>
        <taxon>Ranunculales</taxon>
        <taxon>Circaeasteraceae</taxon>
        <taxon>Kingdonia</taxon>
    </lineage>
</organism>
<feature type="domain" description="Protein kinase" evidence="3">
    <location>
        <begin position="1"/>
        <end position="279"/>
    </location>
</feature>
<evidence type="ECO:0000313" key="5">
    <source>
        <dbReference type="Proteomes" id="UP000541444"/>
    </source>
</evidence>
<evidence type="ECO:0000259" key="3">
    <source>
        <dbReference type="PROSITE" id="PS50011"/>
    </source>
</evidence>
<evidence type="ECO:0000256" key="1">
    <source>
        <dbReference type="ARBA" id="ARBA00022729"/>
    </source>
</evidence>
<protein>
    <recommendedName>
        <fullName evidence="6">Protein kinase domain-containing protein</fullName>
    </recommendedName>
</protein>
<dbReference type="SUPFAM" id="SSF56112">
    <property type="entry name" value="Protein kinase-like (PK-like)"/>
    <property type="match status" value="1"/>
</dbReference>
<dbReference type="EMBL" id="JACGCM010001948">
    <property type="protein sequence ID" value="KAF6146929.1"/>
    <property type="molecule type" value="Genomic_DNA"/>
</dbReference>
<dbReference type="GO" id="GO:0005524">
    <property type="term" value="F:ATP binding"/>
    <property type="evidence" value="ECO:0007669"/>
    <property type="project" value="InterPro"/>
</dbReference>
<evidence type="ECO:0000259" key="2">
    <source>
        <dbReference type="PROSITE" id="PS50004"/>
    </source>
</evidence>
<dbReference type="InterPro" id="IPR000008">
    <property type="entry name" value="C2_dom"/>
</dbReference>
<dbReference type="FunFam" id="1.10.510.10:FF:000537">
    <property type="entry name" value="Putative receptor-like protein kinase"/>
    <property type="match status" value="1"/>
</dbReference>
<dbReference type="InterPro" id="IPR051343">
    <property type="entry name" value="G-type_lectin_kinases/EP1-like"/>
</dbReference>
<dbReference type="InterPro" id="IPR008271">
    <property type="entry name" value="Ser/Thr_kinase_AS"/>
</dbReference>
<dbReference type="SUPFAM" id="SSF49562">
    <property type="entry name" value="C2 domain (Calcium/lipid-binding domain, CaLB)"/>
    <property type="match status" value="1"/>
</dbReference>
<dbReference type="Proteomes" id="UP000541444">
    <property type="component" value="Unassembled WGS sequence"/>
</dbReference>
<dbReference type="OrthoDB" id="1711006at2759"/>
<comment type="caution">
    <text evidence="4">The sequence shown here is derived from an EMBL/GenBank/DDBJ whole genome shotgun (WGS) entry which is preliminary data.</text>
</comment>
<dbReference type="Gene3D" id="2.60.40.150">
    <property type="entry name" value="C2 domain"/>
    <property type="match status" value="1"/>
</dbReference>
<accession>A0A7J7LWG4</accession>
<evidence type="ECO:0008006" key="6">
    <source>
        <dbReference type="Google" id="ProtNLM"/>
    </source>
</evidence>
<sequence length="456" mass="51712">MASPHVESQNEHSCTREPARHPREFLYEDLVMATNNFRTEDKLGSGGSGSGSGSGSVFKGILMDGLPVAVKRVERVEYGKRKWDNLLHNGSLDTWIFHTTDGLIGRFLPWKLRYKVAVDIAGALVYLHHDCCPRILHLDIKPENILLDEKLGAVLSDFGLSKLMNKDESEVYTAMIRGTAGYMAPKWFLGNPISDNCDIYSYGKVLLDLFFGQRYVCLDSDGNDIYIKGGNSALELRTFHAFMRDKLKQKSLVDVIDKRLMEDGKVDEKEANSLLHAALCCLEEDPKKRPRDMLQVLQMLEASKLDRIGAMFERFAKEFRIENAPQGSPSGEGLLVIIVHGAQNLEGKLHTNPYAQIFFREEVLKTKQVKKNKDPKWGEEFTFLLKEAPMYAAITVIVFSAPLIMASVQSREILGRVCISLFDVVEKKRTNEMYQLCYDEDPTKGKIHIELQWRTP</sequence>
<feature type="domain" description="C2" evidence="2">
    <location>
        <begin position="315"/>
        <end position="434"/>
    </location>
</feature>
<dbReference type="PANTHER" id="PTHR47976">
    <property type="entry name" value="G-TYPE LECTIN S-RECEPTOR-LIKE SERINE/THREONINE-PROTEIN KINASE SD2-5"/>
    <property type="match status" value="1"/>
</dbReference>
<dbReference type="AlphaFoldDB" id="A0A7J7LWG4"/>
<dbReference type="SMART" id="SM00239">
    <property type="entry name" value="C2"/>
    <property type="match status" value="1"/>
</dbReference>
<dbReference type="InterPro" id="IPR000719">
    <property type="entry name" value="Prot_kinase_dom"/>
</dbReference>
<dbReference type="Gene3D" id="3.30.200.20">
    <property type="entry name" value="Phosphorylase Kinase, domain 1"/>
    <property type="match status" value="1"/>
</dbReference>
<dbReference type="PROSITE" id="PS50011">
    <property type="entry name" value="PROTEIN_KINASE_DOM"/>
    <property type="match status" value="1"/>
</dbReference>
<keyword evidence="5" id="KW-1185">Reference proteome</keyword>
<keyword evidence="1" id="KW-0732">Signal</keyword>
<dbReference type="SMART" id="SM00220">
    <property type="entry name" value="S_TKc"/>
    <property type="match status" value="1"/>
</dbReference>
<dbReference type="Pfam" id="PF00168">
    <property type="entry name" value="C2"/>
    <property type="match status" value="1"/>
</dbReference>
<dbReference type="PANTHER" id="PTHR47976:SF115">
    <property type="entry name" value="RECEPTOR-LIKE SERINE_THREONINE-PROTEIN KINASE"/>
    <property type="match status" value="1"/>
</dbReference>
<dbReference type="InterPro" id="IPR011009">
    <property type="entry name" value="Kinase-like_dom_sf"/>
</dbReference>
<dbReference type="Pfam" id="PF00069">
    <property type="entry name" value="Pkinase"/>
    <property type="match status" value="1"/>
</dbReference>
<name>A0A7J7LWG4_9MAGN</name>
<dbReference type="PROSITE" id="PS50004">
    <property type="entry name" value="C2"/>
    <property type="match status" value="1"/>
</dbReference>
<proteinExistence type="predicted"/>
<dbReference type="PROSITE" id="PS00108">
    <property type="entry name" value="PROTEIN_KINASE_ST"/>
    <property type="match status" value="1"/>
</dbReference>
<evidence type="ECO:0000313" key="4">
    <source>
        <dbReference type="EMBL" id="KAF6146929.1"/>
    </source>
</evidence>
<gene>
    <name evidence="4" type="ORF">GIB67_036648</name>
</gene>
<dbReference type="InterPro" id="IPR035892">
    <property type="entry name" value="C2_domain_sf"/>
</dbReference>